<comment type="caution">
    <text evidence="1">The sequence shown here is derived from an EMBL/GenBank/DDBJ whole genome shotgun (WGS) entry which is preliminary data.</text>
</comment>
<name>A0A8J2HDG0_COTCN</name>
<organism evidence="1 2">
    <name type="scientific">Cotesia congregata</name>
    <name type="common">Parasitoid wasp</name>
    <name type="synonym">Apanteles congregatus</name>
    <dbReference type="NCBI Taxonomy" id="51543"/>
    <lineage>
        <taxon>Eukaryota</taxon>
        <taxon>Metazoa</taxon>
        <taxon>Ecdysozoa</taxon>
        <taxon>Arthropoda</taxon>
        <taxon>Hexapoda</taxon>
        <taxon>Insecta</taxon>
        <taxon>Pterygota</taxon>
        <taxon>Neoptera</taxon>
        <taxon>Endopterygota</taxon>
        <taxon>Hymenoptera</taxon>
        <taxon>Apocrita</taxon>
        <taxon>Ichneumonoidea</taxon>
        <taxon>Braconidae</taxon>
        <taxon>Microgastrinae</taxon>
        <taxon>Cotesia</taxon>
    </lineage>
</organism>
<evidence type="ECO:0000313" key="2">
    <source>
        <dbReference type="Proteomes" id="UP000786811"/>
    </source>
</evidence>
<gene>
    <name evidence="1" type="ORF">HICCMSTLAB_LOCUS6129</name>
</gene>
<sequence length="11" mass="1314">MIAAKNFVWSF</sequence>
<accession>A0A8J2HDG0</accession>
<reference evidence="1" key="1">
    <citation type="submission" date="2021-04" db="EMBL/GenBank/DDBJ databases">
        <authorList>
            <person name="Chebbi M.A.C M."/>
        </authorList>
    </citation>
    <scope>NUCLEOTIDE SEQUENCE</scope>
</reference>
<keyword evidence="2" id="KW-1185">Reference proteome</keyword>
<protein>
    <submittedName>
        <fullName evidence="1">Cc_bv9.1_29.11_pseudo</fullName>
    </submittedName>
</protein>
<evidence type="ECO:0000313" key="1">
    <source>
        <dbReference type="EMBL" id="CAG5092418.1"/>
    </source>
</evidence>
<dbReference type="Proteomes" id="UP000786811">
    <property type="component" value="Unassembled WGS sequence"/>
</dbReference>
<dbReference type="EMBL" id="CAJNRD030001120">
    <property type="protein sequence ID" value="CAG5092418.1"/>
    <property type="molecule type" value="Genomic_DNA"/>
</dbReference>
<proteinExistence type="predicted"/>